<feature type="region of interest" description="Disordered" evidence="4">
    <location>
        <begin position="246"/>
        <end position="272"/>
    </location>
</feature>
<dbReference type="EMBL" id="JMSN01000029">
    <property type="protein sequence ID" value="KDN47563.1"/>
    <property type="molecule type" value="Genomic_DNA"/>
</dbReference>
<dbReference type="OrthoDB" id="4977at2759"/>
<sequence>MSSKYGGLPDIDTAPDVYETEDVLESSSISARVSSSRKRDHEFGRGSSGSKSGSGGAAATQSEDIDNNGLSVAEAARRFQKSTRVDAACADFSGTLKRKPRAAAQIYPVTASFETETYELAGYSSTNGLRDGAGPSESRVDKLRRLRWEIEELEREVFASASASTSGTGIAAGEGDESERQAAAKGGQRKDKDVVPPAAILEQLAGLSSSLSRVEAAAASANRAGERNEWADATRELIRSLDGVRVGSTTSSSDTKDAVGGEAQGSAAATALQEGTTLPLPQLEGKVVELEKFVGVRDILMDETKGLQRPLIESVARLEHQLTLLTQPRQLDAISRRVKVLSTELERLHETKRKAPAGAGVGDGRGAAAAAASQSPADGGKGAAREGGGGAGAGLGVGKLDAETAQKLSTLFALQKRLEPLIPLGGSLLGRMRSLSALHASSSSFARRLDAAMQADAQLRRGQEELRALLDEAQESLQTNACAVQRNLDATETRIEGLMQRLNRLEQPQEK</sequence>
<feature type="compositionally biased region" description="Low complexity" evidence="4">
    <location>
        <begin position="366"/>
        <end position="378"/>
    </location>
</feature>
<evidence type="ECO:0000256" key="3">
    <source>
        <dbReference type="SAM" id="Coils"/>
    </source>
</evidence>
<dbReference type="PANTHER" id="PTHR15346">
    <property type="entry name" value="DYNACTIN SUBUNIT"/>
    <property type="match status" value="1"/>
</dbReference>
<organism evidence="5 6">
    <name type="scientific">Tilletiaria anomala (strain ATCC 24038 / CBS 436.72 / UBC 951)</name>
    <dbReference type="NCBI Taxonomy" id="1037660"/>
    <lineage>
        <taxon>Eukaryota</taxon>
        <taxon>Fungi</taxon>
        <taxon>Dikarya</taxon>
        <taxon>Basidiomycota</taxon>
        <taxon>Ustilaginomycotina</taxon>
        <taxon>Exobasidiomycetes</taxon>
        <taxon>Georgefischeriales</taxon>
        <taxon>Tilletiariaceae</taxon>
        <taxon>Tilletiaria</taxon>
    </lineage>
</organism>
<feature type="coiled-coil region" evidence="3">
    <location>
        <begin position="452"/>
        <end position="479"/>
    </location>
</feature>
<proteinExistence type="predicted"/>
<dbReference type="HOGENOM" id="CLU_033559_0_0_1"/>
<dbReference type="AlphaFoldDB" id="A0A066W4T2"/>
<keyword evidence="3" id="KW-0175">Coiled coil</keyword>
<evidence type="ECO:0000256" key="1">
    <source>
        <dbReference type="ARBA" id="ARBA00004496"/>
    </source>
</evidence>
<evidence type="ECO:0008006" key="7">
    <source>
        <dbReference type="Google" id="ProtNLM"/>
    </source>
</evidence>
<gene>
    <name evidence="5" type="ORF">K437DRAFT_255840</name>
</gene>
<evidence type="ECO:0000256" key="2">
    <source>
        <dbReference type="ARBA" id="ARBA00022490"/>
    </source>
</evidence>
<dbReference type="Pfam" id="PF04912">
    <property type="entry name" value="Dynamitin"/>
    <property type="match status" value="1"/>
</dbReference>
<accession>A0A066W4T2</accession>
<keyword evidence="2" id="KW-0963">Cytoplasm</keyword>
<name>A0A066W4T2_TILAU</name>
<keyword evidence="6" id="KW-1185">Reference proteome</keyword>
<feature type="compositionally biased region" description="Low complexity" evidence="4">
    <location>
        <begin position="159"/>
        <end position="173"/>
    </location>
</feature>
<dbReference type="OMA" id="YKFGDWE"/>
<evidence type="ECO:0000256" key="4">
    <source>
        <dbReference type="SAM" id="MobiDB-lite"/>
    </source>
</evidence>
<dbReference type="GO" id="GO:0005737">
    <property type="term" value="C:cytoplasm"/>
    <property type="evidence" value="ECO:0007669"/>
    <property type="project" value="UniProtKB-SubCell"/>
</dbReference>
<evidence type="ECO:0000313" key="5">
    <source>
        <dbReference type="EMBL" id="KDN47563.1"/>
    </source>
</evidence>
<comment type="subcellular location">
    <subcellularLocation>
        <location evidence="1">Cytoplasm</location>
    </subcellularLocation>
</comment>
<dbReference type="RefSeq" id="XP_013243900.1">
    <property type="nucleotide sequence ID" value="XM_013388446.1"/>
</dbReference>
<protein>
    <recommendedName>
        <fullName evidence="7">Dynamitin-domain-containing protein</fullName>
    </recommendedName>
</protein>
<reference evidence="5 6" key="1">
    <citation type="submission" date="2014-05" db="EMBL/GenBank/DDBJ databases">
        <title>Draft genome sequence of a rare smut relative, Tilletiaria anomala UBC 951.</title>
        <authorList>
            <consortium name="DOE Joint Genome Institute"/>
            <person name="Toome M."/>
            <person name="Kuo A."/>
            <person name="Henrissat B."/>
            <person name="Lipzen A."/>
            <person name="Tritt A."/>
            <person name="Yoshinaga Y."/>
            <person name="Zane M."/>
            <person name="Barry K."/>
            <person name="Grigoriev I.V."/>
            <person name="Spatafora J.W."/>
            <person name="Aimea M.C."/>
        </authorList>
    </citation>
    <scope>NUCLEOTIDE SEQUENCE [LARGE SCALE GENOMIC DNA]</scope>
    <source>
        <strain evidence="5 6">UBC 951</strain>
    </source>
</reference>
<evidence type="ECO:0000313" key="6">
    <source>
        <dbReference type="Proteomes" id="UP000027361"/>
    </source>
</evidence>
<feature type="compositionally biased region" description="Basic and acidic residues" evidence="4">
    <location>
        <begin position="178"/>
        <end position="194"/>
    </location>
</feature>
<dbReference type="InParanoid" id="A0A066W4T2"/>
<comment type="caution">
    <text evidence="5">The sequence shown here is derived from an EMBL/GenBank/DDBJ whole genome shotgun (WGS) entry which is preliminary data.</text>
</comment>
<feature type="region of interest" description="Disordered" evidence="4">
    <location>
        <begin position="158"/>
        <end position="194"/>
    </location>
</feature>
<feature type="region of interest" description="Disordered" evidence="4">
    <location>
        <begin position="1"/>
        <end position="68"/>
    </location>
</feature>
<dbReference type="STRING" id="1037660.A0A066W4T2"/>
<dbReference type="GeneID" id="25264263"/>
<dbReference type="GO" id="GO:0007017">
    <property type="term" value="P:microtubule-based process"/>
    <property type="evidence" value="ECO:0007669"/>
    <property type="project" value="InterPro"/>
</dbReference>
<dbReference type="InterPro" id="IPR028133">
    <property type="entry name" value="Dynamitin"/>
</dbReference>
<dbReference type="GO" id="GO:0005869">
    <property type="term" value="C:dynactin complex"/>
    <property type="evidence" value="ECO:0007669"/>
    <property type="project" value="InterPro"/>
</dbReference>
<dbReference type="Proteomes" id="UP000027361">
    <property type="component" value="Unassembled WGS sequence"/>
</dbReference>
<feature type="region of interest" description="Disordered" evidence="4">
    <location>
        <begin position="349"/>
        <end position="387"/>
    </location>
</feature>